<protein>
    <submittedName>
        <fullName evidence="1">Uncharacterized protein</fullName>
    </submittedName>
</protein>
<proteinExistence type="predicted"/>
<evidence type="ECO:0000313" key="1">
    <source>
        <dbReference type="EMBL" id="MBN9413366.1"/>
    </source>
</evidence>
<name>A0A8J7TTG5_9PROT</name>
<organism evidence="1 2">
    <name type="scientific">Candidatus Paracaedimonas acanthamoebae</name>
    <dbReference type="NCBI Taxonomy" id="244581"/>
    <lineage>
        <taxon>Bacteria</taxon>
        <taxon>Pseudomonadati</taxon>
        <taxon>Pseudomonadota</taxon>
        <taxon>Alphaproteobacteria</taxon>
        <taxon>Holosporales</taxon>
        <taxon>Caedimonadaceae</taxon>
        <taxon>Candidatus Paracaedimonas</taxon>
    </lineage>
</organism>
<gene>
    <name evidence="1" type="ORF">J0H12_05540</name>
</gene>
<dbReference type="Proteomes" id="UP000664414">
    <property type="component" value="Unassembled WGS sequence"/>
</dbReference>
<evidence type="ECO:0000313" key="2">
    <source>
        <dbReference type="Proteomes" id="UP000664414"/>
    </source>
</evidence>
<comment type="caution">
    <text evidence="1">The sequence shown here is derived from an EMBL/GenBank/DDBJ whole genome shotgun (WGS) entry which is preliminary data.</text>
</comment>
<accession>A0A8J7TTG5</accession>
<sequence>MNKTLKTLTYLAWTLTTIGSTTDLLANDDFREDNKAPLTRNYALEGVNHLWEASKNAVYAAGSLGYDVVMFGNGAFKGASAAIHACSSLIADKDETANIARKEASINLKEAKDDIYKGITNIPTALSYLYKATTSLGYGLYDLGVAGTHGVQTASHGLSSGWNYVSQWWQTSKSEVIHKKAKVENDDSNKALILYKPRHIA</sequence>
<dbReference type="EMBL" id="JAFKGL010000021">
    <property type="protein sequence ID" value="MBN9413366.1"/>
    <property type="molecule type" value="Genomic_DNA"/>
</dbReference>
<dbReference type="AlphaFoldDB" id="A0A8J7TTG5"/>
<reference evidence="1" key="1">
    <citation type="submission" date="2021-02" db="EMBL/GenBank/DDBJ databases">
        <title>Thiocyanate and organic carbon inputs drive convergent selection for specific autotrophic Afipia and Thiobacillus strains within complex microbiomes.</title>
        <authorList>
            <person name="Huddy R.J."/>
            <person name="Sachdeva R."/>
            <person name="Kadzinga F."/>
            <person name="Kantor R.S."/>
            <person name="Harrison S.T.L."/>
            <person name="Banfield J.F."/>
        </authorList>
    </citation>
    <scope>NUCLEOTIDE SEQUENCE</scope>
    <source>
        <strain evidence="1">SCN18_10_11_15_R4_P_38_20</strain>
    </source>
</reference>